<feature type="transmembrane region" description="Helical" evidence="8">
    <location>
        <begin position="242"/>
        <end position="265"/>
    </location>
</feature>
<evidence type="ECO:0000256" key="4">
    <source>
        <dbReference type="ARBA" id="ARBA00022475"/>
    </source>
</evidence>
<feature type="transmembrane region" description="Helical" evidence="8">
    <location>
        <begin position="62"/>
        <end position="85"/>
    </location>
</feature>
<gene>
    <name evidence="9" type="ORF">AZI86_05335</name>
</gene>
<dbReference type="RefSeq" id="WP_061834034.1">
    <property type="nucleotide sequence ID" value="NZ_LUKE01000001.1"/>
</dbReference>
<feature type="transmembrane region" description="Helical" evidence="8">
    <location>
        <begin position="277"/>
        <end position="299"/>
    </location>
</feature>
<feature type="transmembrane region" description="Helical" evidence="8">
    <location>
        <begin position="159"/>
        <end position="181"/>
    </location>
</feature>
<feature type="transmembrane region" description="Helical" evidence="8">
    <location>
        <begin position="311"/>
        <end position="334"/>
    </location>
</feature>
<proteinExistence type="inferred from homology"/>
<accession>A0A150WPW8</accession>
<keyword evidence="6 8" id="KW-1133">Transmembrane helix</keyword>
<evidence type="ECO:0000256" key="6">
    <source>
        <dbReference type="ARBA" id="ARBA00022989"/>
    </source>
</evidence>
<dbReference type="EMBL" id="LUKE01000001">
    <property type="protein sequence ID" value="KYG66470.1"/>
    <property type="molecule type" value="Genomic_DNA"/>
</dbReference>
<dbReference type="GO" id="GO:0055085">
    <property type="term" value="P:transmembrane transport"/>
    <property type="evidence" value="ECO:0007669"/>
    <property type="project" value="TreeGrafter"/>
</dbReference>
<dbReference type="Proteomes" id="UP000075320">
    <property type="component" value="Unassembled WGS sequence"/>
</dbReference>
<evidence type="ECO:0000256" key="3">
    <source>
        <dbReference type="ARBA" id="ARBA00022448"/>
    </source>
</evidence>
<evidence type="ECO:0000256" key="1">
    <source>
        <dbReference type="ARBA" id="ARBA00004651"/>
    </source>
</evidence>
<name>A0A150WPW8_BDEBC</name>
<organism evidence="9 10">
    <name type="scientific">Bdellovibrio bacteriovorus</name>
    <dbReference type="NCBI Taxonomy" id="959"/>
    <lineage>
        <taxon>Bacteria</taxon>
        <taxon>Pseudomonadati</taxon>
        <taxon>Bdellovibrionota</taxon>
        <taxon>Bdellovibrionia</taxon>
        <taxon>Bdellovibrionales</taxon>
        <taxon>Pseudobdellovibrionaceae</taxon>
        <taxon>Bdellovibrio</taxon>
    </lineage>
</organism>
<comment type="caution">
    <text evidence="9">The sequence shown here is derived from an EMBL/GenBank/DDBJ whole genome shotgun (WGS) entry which is preliminary data.</text>
</comment>
<sequence>MTENSPAKYLILPLWILAFLSVGTLIHAAPGVFLWVICSLLLFALLDPWFDYLKSHKVPGPIAASALIVVSVLAFVLLITILGYFSAGILYELQESKRALIQYYNSLNDNIKHYIETFSSITKDVSPTQPTVGPKIQKVEVIEGSILGGEMGTTLMHGLGSAVTVLTYTILVPILTLFLMLSRQTFALIVPLAFAEPQRAQNMWLKIIAANRAFFLGNLVLAAVSFPLFTVLFFAFSLKSPLTMAALSSVFNLVPFLGAVLAGFLPTLDLISQNGSLAMTLLLFGLCILIHFIIANFITPRVLGSKVDLNAVVSTIAIIVWGELWGPVGILLGIPITATIKIIFEESGYPWLHWIAALMSEQPDRILKLGAGRRLPTDKTI</sequence>
<reference evidence="9 10" key="1">
    <citation type="submission" date="2016-03" db="EMBL/GenBank/DDBJ databases">
        <authorList>
            <person name="Ploux O."/>
        </authorList>
    </citation>
    <scope>NUCLEOTIDE SEQUENCE [LARGE SCALE GENOMIC DNA]</scope>
    <source>
        <strain evidence="9 10">R0</strain>
    </source>
</reference>
<evidence type="ECO:0000256" key="8">
    <source>
        <dbReference type="SAM" id="Phobius"/>
    </source>
</evidence>
<evidence type="ECO:0008006" key="11">
    <source>
        <dbReference type="Google" id="ProtNLM"/>
    </source>
</evidence>
<keyword evidence="10" id="KW-1185">Reference proteome</keyword>
<evidence type="ECO:0000256" key="5">
    <source>
        <dbReference type="ARBA" id="ARBA00022692"/>
    </source>
</evidence>
<keyword evidence="5 8" id="KW-0812">Transmembrane</keyword>
<dbReference type="GO" id="GO:0005886">
    <property type="term" value="C:plasma membrane"/>
    <property type="evidence" value="ECO:0007669"/>
    <property type="project" value="UniProtKB-SubCell"/>
</dbReference>
<evidence type="ECO:0000313" key="9">
    <source>
        <dbReference type="EMBL" id="KYG66470.1"/>
    </source>
</evidence>
<feature type="transmembrane region" description="Helical" evidence="8">
    <location>
        <begin position="7"/>
        <end position="26"/>
    </location>
</feature>
<protein>
    <recommendedName>
        <fullName evidence="11">AI-2E family transporter</fullName>
    </recommendedName>
</protein>
<dbReference type="AlphaFoldDB" id="A0A150WPW8"/>
<dbReference type="PANTHER" id="PTHR21716:SF53">
    <property type="entry name" value="PERMEASE PERM-RELATED"/>
    <property type="match status" value="1"/>
</dbReference>
<feature type="transmembrane region" description="Helical" evidence="8">
    <location>
        <begin position="213"/>
        <end position="236"/>
    </location>
</feature>
<evidence type="ECO:0000256" key="7">
    <source>
        <dbReference type="ARBA" id="ARBA00023136"/>
    </source>
</evidence>
<comment type="similarity">
    <text evidence="2">Belongs to the autoinducer-2 exporter (AI-2E) (TC 2.A.86) family.</text>
</comment>
<evidence type="ECO:0000313" key="10">
    <source>
        <dbReference type="Proteomes" id="UP000075320"/>
    </source>
</evidence>
<keyword evidence="7 8" id="KW-0472">Membrane</keyword>
<evidence type="ECO:0000256" key="2">
    <source>
        <dbReference type="ARBA" id="ARBA00009773"/>
    </source>
</evidence>
<dbReference type="PANTHER" id="PTHR21716">
    <property type="entry name" value="TRANSMEMBRANE PROTEIN"/>
    <property type="match status" value="1"/>
</dbReference>
<comment type="subcellular location">
    <subcellularLocation>
        <location evidence="1">Cell membrane</location>
        <topology evidence="1">Multi-pass membrane protein</topology>
    </subcellularLocation>
</comment>
<keyword evidence="3" id="KW-0813">Transport</keyword>
<dbReference type="Pfam" id="PF01594">
    <property type="entry name" value="AI-2E_transport"/>
    <property type="match status" value="1"/>
</dbReference>
<keyword evidence="4" id="KW-1003">Cell membrane</keyword>
<dbReference type="InterPro" id="IPR002549">
    <property type="entry name" value="AI-2E-like"/>
</dbReference>